<dbReference type="AlphaFoldDB" id="A0A9N9JRY2"/>
<evidence type="ECO:0000313" key="2">
    <source>
        <dbReference type="Proteomes" id="UP000789342"/>
    </source>
</evidence>
<gene>
    <name evidence="1" type="ORF">AMORRO_LOCUS18147</name>
</gene>
<dbReference type="EMBL" id="CAJVPV010061528">
    <property type="protein sequence ID" value="CAG8791025.1"/>
    <property type="molecule type" value="Genomic_DNA"/>
</dbReference>
<keyword evidence="2" id="KW-1185">Reference proteome</keyword>
<dbReference type="Proteomes" id="UP000789342">
    <property type="component" value="Unassembled WGS sequence"/>
</dbReference>
<sequence length="47" mass="5188">ASESSVIEVTYPNPTSTKPATVKTIKTLKQEVRQSDVRASRIEIVKT</sequence>
<feature type="non-terminal residue" evidence="1">
    <location>
        <position position="47"/>
    </location>
</feature>
<reference evidence="1" key="1">
    <citation type="submission" date="2021-06" db="EMBL/GenBank/DDBJ databases">
        <authorList>
            <person name="Kallberg Y."/>
            <person name="Tangrot J."/>
            <person name="Rosling A."/>
        </authorList>
    </citation>
    <scope>NUCLEOTIDE SEQUENCE</scope>
    <source>
        <strain evidence="1">CL551</strain>
    </source>
</reference>
<organism evidence="1 2">
    <name type="scientific">Acaulospora morrowiae</name>
    <dbReference type="NCBI Taxonomy" id="94023"/>
    <lineage>
        <taxon>Eukaryota</taxon>
        <taxon>Fungi</taxon>
        <taxon>Fungi incertae sedis</taxon>
        <taxon>Mucoromycota</taxon>
        <taxon>Glomeromycotina</taxon>
        <taxon>Glomeromycetes</taxon>
        <taxon>Diversisporales</taxon>
        <taxon>Acaulosporaceae</taxon>
        <taxon>Acaulospora</taxon>
    </lineage>
</organism>
<comment type="caution">
    <text evidence="1">The sequence shown here is derived from an EMBL/GenBank/DDBJ whole genome shotgun (WGS) entry which is preliminary data.</text>
</comment>
<proteinExistence type="predicted"/>
<evidence type="ECO:0000313" key="1">
    <source>
        <dbReference type="EMBL" id="CAG8791025.1"/>
    </source>
</evidence>
<feature type="non-terminal residue" evidence="1">
    <location>
        <position position="1"/>
    </location>
</feature>
<protein>
    <submittedName>
        <fullName evidence="1">7008_t:CDS:1</fullName>
    </submittedName>
</protein>
<name>A0A9N9JRY2_9GLOM</name>
<accession>A0A9N9JRY2</accession>